<reference evidence="3 4" key="1">
    <citation type="submission" date="2017-02" db="EMBL/GenBank/DDBJ databases">
        <authorList>
            <person name="Peterson S.W."/>
        </authorList>
    </citation>
    <scope>NUCLEOTIDE SEQUENCE [LARGE SCALE GENOMIC DNA]</scope>
    <source>
        <strain evidence="3 4">DSM 45154</strain>
    </source>
</reference>
<proteinExistence type="predicted"/>
<dbReference type="Gene3D" id="1.10.10.10">
    <property type="entry name" value="Winged helix-like DNA-binding domain superfamily/Winged helix DNA-binding domain"/>
    <property type="match status" value="1"/>
</dbReference>
<dbReference type="InterPro" id="IPR011991">
    <property type="entry name" value="ArsR-like_HTH"/>
</dbReference>
<dbReference type="Proteomes" id="UP000190637">
    <property type="component" value="Unassembled WGS sequence"/>
</dbReference>
<dbReference type="EMBL" id="FUWS01000008">
    <property type="protein sequence ID" value="SKA22814.1"/>
    <property type="molecule type" value="Genomic_DNA"/>
</dbReference>
<evidence type="ECO:0000256" key="1">
    <source>
        <dbReference type="SAM" id="MobiDB-lite"/>
    </source>
</evidence>
<dbReference type="PANTHER" id="PTHR30363:SF28">
    <property type="entry name" value="TRANSCRIPTIONAL REGULATORY PROTEIN-RELATED"/>
    <property type="match status" value="1"/>
</dbReference>
<evidence type="ECO:0000259" key="2">
    <source>
        <dbReference type="Pfam" id="PF12802"/>
    </source>
</evidence>
<gene>
    <name evidence="3" type="ORF">SAMN02745673_03140</name>
</gene>
<dbReference type="InterPro" id="IPR000835">
    <property type="entry name" value="HTH_MarR-typ"/>
</dbReference>
<dbReference type="SUPFAM" id="SSF46785">
    <property type="entry name" value="Winged helix' DNA-binding domain"/>
    <property type="match status" value="1"/>
</dbReference>
<accession>A0A1T4S3M2</accession>
<dbReference type="Pfam" id="PF12802">
    <property type="entry name" value="MarR_2"/>
    <property type="match status" value="1"/>
</dbReference>
<dbReference type="PANTHER" id="PTHR30363">
    <property type="entry name" value="HTH-TYPE TRANSCRIPTIONAL REGULATOR SRLR-RELATED"/>
    <property type="match status" value="1"/>
</dbReference>
<evidence type="ECO:0000313" key="4">
    <source>
        <dbReference type="Proteomes" id="UP000190637"/>
    </source>
</evidence>
<dbReference type="GO" id="GO:0003700">
    <property type="term" value="F:DNA-binding transcription factor activity"/>
    <property type="evidence" value="ECO:0007669"/>
    <property type="project" value="InterPro"/>
</dbReference>
<name>A0A1T4S3M2_9ACTN</name>
<dbReference type="InterPro" id="IPR036388">
    <property type="entry name" value="WH-like_DNA-bd_sf"/>
</dbReference>
<keyword evidence="4" id="KW-1185">Reference proteome</keyword>
<feature type="region of interest" description="Disordered" evidence="1">
    <location>
        <begin position="253"/>
        <end position="289"/>
    </location>
</feature>
<feature type="region of interest" description="Disordered" evidence="1">
    <location>
        <begin position="25"/>
        <end position="50"/>
    </location>
</feature>
<feature type="domain" description="HTH marR-type" evidence="2">
    <location>
        <begin position="51"/>
        <end position="107"/>
    </location>
</feature>
<dbReference type="STRING" id="1122192.SAMN02745673_03140"/>
<dbReference type="CDD" id="cd00090">
    <property type="entry name" value="HTH_ARSR"/>
    <property type="match status" value="1"/>
</dbReference>
<dbReference type="InterPro" id="IPR050313">
    <property type="entry name" value="Carb_Metab_HTH_regulators"/>
</dbReference>
<organism evidence="3 4">
    <name type="scientific">Marinactinospora thermotolerans DSM 45154</name>
    <dbReference type="NCBI Taxonomy" id="1122192"/>
    <lineage>
        <taxon>Bacteria</taxon>
        <taxon>Bacillati</taxon>
        <taxon>Actinomycetota</taxon>
        <taxon>Actinomycetes</taxon>
        <taxon>Streptosporangiales</taxon>
        <taxon>Nocardiopsidaceae</taxon>
        <taxon>Marinactinospora</taxon>
    </lineage>
</organism>
<protein>
    <submittedName>
        <fullName evidence="3">Transcriptional regulator</fullName>
    </submittedName>
</protein>
<dbReference type="InterPro" id="IPR036390">
    <property type="entry name" value="WH_DNA-bd_sf"/>
</dbReference>
<dbReference type="AlphaFoldDB" id="A0A1T4S3M2"/>
<evidence type="ECO:0000313" key="3">
    <source>
        <dbReference type="EMBL" id="SKA22814.1"/>
    </source>
</evidence>
<sequence length="289" mass="30929">MIYDMDHRLAVGTYLRHTDVVKNVSRHQRADGTAPSGAPRVTAAPDPGAETGTRARVARLILEHGPITASTLGEHLGLTPAAIRRHLDNLMAEGMVEARDARPHGRRGRGRPARVFVITEAGRDAFVHGYDDLASSALRFLAEKAGPEAISEFARRQVADLERRYRPILAAVAPQQRVRLLAEALSSDGYAASAGDAPAPGGGEQLCQHHCPVAHVAAEFPELCEAEVEAFARLLGTPVRRLATIAHGDGVCTTHVSPRDLNSPESKARPFPSEGGQRHTRTSRPGGSA</sequence>